<dbReference type="PANTHER" id="PTHR16525:SF0">
    <property type="entry name" value="PROTEIN C12ORF4"/>
    <property type="match status" value="1"/>
</dbReference>
<accession>A0ABP0LXI6</accession>
<dbReference type="InterPro" id="IPR001969">
    <property type="entry name" value="Aspartic_peptidase_AS"/>
</dbReference>
<dbReference type="Proteomes" id="UP001642464">
    <property type="component" value="Unassembled WGS sequence"/>
</dbReference>
<organism evidence="1 2">
    <name type="scientific">Durusdinium trenchii</name>
    <dbReference type="NCBI Taxonomy" id="1381693"/>
    <lineage>
        <taxon>Eukaryota</taxon>
        <taxon>Sar</taxon>
        <taxon>Alveolata</taxon>
        <taxon>Dinophyceae</taxon>
        <taxon>Suessiales</taxon>
        <taxon>Symbiodiniaceae</taxon>
        <taxon>Durusdinium</taxon>
    </lineage>
</organism>
<reference evidence="1 2" key="1">
    <citation type="submission" date="2024-02" db="EMBL/GenBank/DDBJ databases">
        <authorList>
            <person name="Chen Y."/>
            <person name="Shah S."/>
            <person name="Dougan E. K."/>
            <person name="Thang M."/>
            <person name="Chan C."/>
        </authorList>
    </citation>
    <scope>NUCLEOTIDE SEQUENCE [LARGE SCALE GENOMIC DNA]</scope>
</reference>
<protein>
    <submittedName>
        <fullName evidence="1">Uncharacterized protein C12orf4-like</fullName>
    </submittedName>
</protein>
<dbReference type="PANTHER" id="PTHR16525">
    <property type="entry name" value="PROTEIN C12ORF4"/>
    <property type="match status" value="1"/>
</dbReference>
<sequence>MHSPRDLSLRVFHRLGSNQLIVSLQINEGEDAYTRVVQTFRKAQLPSCFFRPTLEYVALAIRESLADANQAAIGGTGRPGGLAFGLAEAFEERAPSPFGADVRQLQLKGFIPPDEHSWGLQFFSHQSATFWCAYDFLLRHRPSFFRTIGTLEDSYLWAIRELFQGRAVAVSELQRCQAMEMERLRQSEEEAVGCEEAVGPVGGDVQVLVGQHVSEIDALERHWQSEIEQLKAKQEASYQDLVVDFFEQEMLEAKEMNPLQCPEQEGDYLACPLHPAAWKERVHPPWDSSATVQTKVTKISEVRATFGGVSGGPSARTSFFILRLWVGDVMELSEAPEMVATGDAVPDADGAGPQLPRDFLGLESYRCDSYMSTFGTWQNQQPILGSAKPRAPRPGPEVGREVSQSASLRFWREPNIPCLPLSPNAYASRLRGLIIPTPENLQFDTIQVSMLRDLDARGQKVTDVHFPSLKKQFEAIKQKEEWCSAGFRAGSYFCTRHSNLGGRLQVVFHLLVPSDAHSADELPASLHRALQRIFADCDRCHVAEVTLPLLLLDTGTSDTSLPFASAQRRAEQSLKALKSALTQVAETAEGTREPGASVVNLVLPVSALQSVGKTPSVAHLTQSFLENSFQCV</sequence>
<evidence type="ECO:0000313" key="1">
    <source>
        <dbReference type="EMBL" id="CAK9043446.1"/>
    </source>
</evidence>
<proteinExistence type="predicted"/>
<gene>
    <name evidence="1" type="ORF">SCF082_LOCUS24831</name>
</gene>
<dbReference type="InterPro" id="IPR019311">
    <property type="entry name" value="Fy-3"/>
</dbReference>
<keyword evidence="2" id="KW-1185">Reference proteome</keyword>
<comment type="caution">
    <text evidence="1">The sequence shown here is derived from an EMBL/GenBank/DDBJ whole genome shotgun (WGS) entry which is preliminary data.</text>
</comment>
<name>A0ABP0LXI6_9DINO</name>
<dbReference type="Pfam" id="PF10154">
    <property type="entry name" value="Fy-3"/>
    <property type="match status" value="2"/>
</dbReference>
<dbReference type="PROSITE" id="PS00141">
    <property type="entry name" value="ASP_PROTEASE"/>
    <property type="match status" value="1"/>
</dbReference>
<dbReference type="EMBL" id="CAXAMM010018447">
    <property type="protein sequence ID" value="CAK9043446.1"/>
    <property type="molecule type" value="Genomic_DNA"/>
</dbReference>
<evidence type="ECO:0000313" key="2">
    <source>
        <dbReference type="Proteomes" id="UP001642464"/>
    </source>
</evidence>